<dbReference type="AlphaFoldDB" id="A0A853BT27"/>
<dbReference type="InterPro" id="IPR050275">
    <property type="entry name" value="PGM_Phosphatase"/>
</dbReference>
<keyword evidence="3" id="KW-0413">Isomerase</keyword>
<feature type="active site" description="Proton donor/acceptor" evidence="1">
    <location>
        <position position="88"/>
    </location>
</feature>
<evidence type="ECO:0000256" key="2">
    <source>
        <dbReference type="PIRSR" id="PIRSR613078-2"/>
    </source>
</evidence>
<comment type="caution">
    <text evidence="3">The sequence shown here is derived from an EMBL/GenBank/DDBJ whole genome shotgun (WGS) entry which is preliminary data.</text>
</comment>
<proteinExistence type="predicted"/>
<gene>
    <name evidence="3" type="ORF">HNR12_004795</name>
</gene>
<dbReference type="RefSeq" id="WP_308118664.1">
    <property type="nucleotide sequence ID" value="NZ_JACCFO010000001.1"/>
</dbReference>
<evidence type="ECO:0000256" key="1">
    <source>
        <dbReference type="PIRSR" id="PIRSR613078-1"/>
    </source>
</evidence>
<dbReference type="CDD" id="cd07067">
    <property type="entry name" value="HP_PGM_like"/>
    <property type="match status" value="1"/>
</dbReference>
<dbReference type="Gene3D" id="3.40.50.1240">
    <property type="entry name" value="Phosphoglycerate mutase-like"/>
    <property type="match status" value="1"/>
</dbReference>
<dbReference type="SUPFAM" id="SSF53254">
    <property type="entry name" value="Phosphoglycerate mutase-like"/>
    <property type="match status" value="1"/>
</dbReference>
<dbReference type="SMART" id="SM00855">
    <property type="entry name" value="PGAM"/>
    <property type="match status" value="1"/>
</dbReference>
<dbReference type="GO" id="GO:0004619">
    <property type="term" value="F:phosphoglycerate mutase activity"/>
    <property type="evidence" value="ECO:0007669"/>
    <property type="project" value="UniProtKB-EC"/>
</dbReference>
<reference evidence="3 4" key="1">
    <citation type="submission" date="2020-07" db="EMBL/GenBank/DDBJ databases">
        <title>Sequencing the genomes of 1000 actinobacteria strains.</title>
        <authorList>
            <person name="Klenk H.-P."/>
        </authorList>
    </citation>
    <scope>NUCLEOTIDE SEQUENCE [LARGE SCALE GENOMIC DNA]</scope>
    <source>
        <strain evidence="3 4">DSM 45927</strain>
    </source>
</reference>
<dbReference type="EMBL" id="JACCFO010000001">
    <property type="protein sequence ID" value="NYI98518.1"/>
    <property type="molecule type" value="Genomic_DNA"/>
</dbReference>
<dbReference type="PANTHER" id="PTHR48100">
    <property type="entry name" value="BROAD-SPECIFICITY PHOSPHATASE YOR283W-RELATED"/>
    <property type="match status" value="1"/>
</dbReference>
<keyword evidence="4" id="KW-1185">Reference proteome</keyword>
<feature type="active site" description="Tele-phosphohistidine intermediate" evidence="1">
    <location>
        <position position="15"/>
    </location>
</feature>
<name>A0A853BT27_9ACTN</name>
<dbReference type="GO" id="GO:0005737">
    <property type="term" value="C:cytoplasm"/>
    <property type="evidence" value="ECO:0007669"/>
    <property type="project" value="TreeGrafter"/>
</dbReference>
<organism evidence="3 4">
    <name type="scientific">Streptomonospora nanhaiensis</name>
    <dbReference type="NCBI Taxonomy" id="1323731"/>
    <lineage>
        <taxon>Bacteria</taxon>
        <taxon>Bacillati</taxon>
        <taxon>Actinomycetota</taxon>
        <taxon>Actinomycetes</taxon>
        <taxon>Streptosporangiales</taxon>
        <taxon>Nocardiopsidaceae</taxon>
        <taxon>Streptomonospora</taxon>
    </lineage>
</organism>
<protein>
    <submittedName>
        <fullName evidence="3">Putative phosphoglycerate mutase</fullName>
        <ecNumber evidence="3">5.4.2.12</ecNumber>
    </submittedName>
</protein>
<feature type="binding site" evidence="2">
    <location>
        <position position="64"/>
    </location>
    <ligand>
        <name>substrate</name>
    </ligand>
</feature>
<accession>A0A853BT27</accession>
<evidence type="ECO:0000313" key="3">
    <source>
        <dbReference type="EMBL" id="NYI98518.1"/>
    </source>
</evidence>
<evidence type="ECO:0000313" key="4">
    <source>
        <dbReference type="Proteomes" id="UP000575985"/>
    </source>
</evidence>
<sequence length="210" mass="23005">MTETAETRRILCWRHGQTAWNAEKRFQGQTDIPLNERGLAQAERAAGLLARLRPDAIVSSDLSRAATTAGFLARATGLRVELDKGLRERFGGRWEGLTTPEIRERWPEENARMEIPDGEDILAVGERVQEAVLRALPRVPEGGLLVVVGHGAALRAGINRMIGLPPEIRQALGPIGNCAWSVLGPHGGGWRLLEHNATSLPETHPLSDDR</sequence>
<dbReference type="PANTHER" id="PTHR48100:SF62">
    <property type="entry name" value="GLUCOSYL-3-PHOSPHOGLYCERATE PHOSPHATASE"/>
    <property type="match status" value="1"/>
</dbReference>
<dbReference type="EC" id="5.4.2.12" evidence="3"/>
<feature type="binding site" evidence="2">
    <location>
        <begin position="14"/>
        <end position="21"/>
    </location>
    <ligand>
        <name>substrate</name>
    </ligand>
</feature>
<dbReference type="InterPro" id="IPR013078">
    <property type="entry name" value="His_Pase_superF_clade-1"/>
</dbReference>
<dbReference type="Pfam" id="PF00300">
    <property type="entry name" value="His_Phos_1"/>
    <property type="match status" value="1"/>
</dbReference>
<dbReference type="Proteomes" id="UP000575985">
    <property type="component" value="Unassembled WGS sequence"/>
</dbReference>
<dbReference type="GO" id="GO:0016791">
    <property type="term" value="F:phosphatase activity"/>
    <property type="evidence" value="ECO:0007669"/>
    <property type="project" value="TreeGrafter"/>
</dbReference>
<dbReference type="InterPro" id="IPR029033">
    <property type="entry name" value="His_PPase_superfam"/>
</dbReference>